<evidence type="ECO:0000256" key="3">
    <source>
        <dbReference type="ARBA" id="ARBA00022840"/>
    </source>
</evidence>
<keyword evidence="3" id="KW-0067">ATP-binding</keyword>
<feature type="domain" description="Carboxyltransferase" evidence="4">
    <location>
        <begin position="24"/>
        <end position="129"/>
    </location>
</feature>
<comment type="caution">
    <text evidence="5">The sequence shown here is derived from an EMBL/GenBank/DDBJ whole genome shotgun (WGS) entry which is preliminary data.</text>
</comment>
<keyword evidence="2" id="KW-0378">Hydrolase</keyword>
<keyword evidence="1" id="KW-0547">Nucleotide-binding</keyword>
<sequence>MLKVLNGGIQSLIVDWIGRIGYLDLGISRSGAMDHFAARAANLIVGNNLNEALIEVICAGFSVQFETDTVVSITGTNLNPKLNGNSISLWEAIRVNKGDILAIENMRSDTLGFRQYLAIAGGIDVPIYL</sequence>
<evidence type="ECO:0000259" key="4">
    <source>
        <dbReference type="SMART" id="SM00797"/>
    </source>
</evidence>
<protein>
    <recommendedName>
        <fullName evidence="4">Carboxyltransferase domain-containing protein</fullName>
    </recommendedName>
</protein>
<dbReference type="InterPro" id="IPR003778">
    <property type="entry name" value="CT_A_B"/>
</dbReference>
<accession>X1W279</accession>
<feature type="non-terminal residue" evidence="5">
    <location>
        <position position="129"/>
    </location>
</feature>
<dbReference type="Pfam" id="PF02626">
    <property type="entry name" value="CT_A_B"/>
    <property type="match status" value="1"/>
</dbReference>
<proteinExistence type="predicted"/>
<dbReference type="GO" id="GO:0005524">
    <property type="term" value="F:ATP binding"/>
    <property type="evidence" value="ECO:0007669"/>
    <property type="project" value="UniProtKB-KW"/>
</dbReference>
<evidence type="ECO:0000256" key="1">
    <source>
        <dbReference type="ARBA" id="ARBA00022741"/>
    </source>
</evidence>
<dbReference type="AlphaFoldDB" id="X1W279"/>
<dbReference type="GO" id="GO:0016787">
    <property type="term" value="F:hydrolase activity"/>
    <property type="evidence" value="ECO:0007669"/>
    <property type="project" value="UniProtKB-KW"/>
</dbReference>
<gene>
    <name evidence="5" type="ORF">S12H4_57474</name>
</gene>
<dbReference type="EMBL" id="BARW01037181">
    <property type="protein sequence ID" value="GAJ23235.1"/>
    <property type="molecule type" value="Genomic_DNA"/>
</dbReference>
<evidence type="ECO:0000256" key="2">
    <source>
        <dbReference type="ARBA" id="ARBA00022801"/>
    </source>
</evidence>
<evidence type="ECO:0000313" key="5">
    <source>
        <dbReference type="EMBL" id="GAJ23235.1"/>
    </source>
</evidence>
<organism evidence="5">
    <name type="scientific">marine sediment metagenome</name>
    <dbReference type="NCBI Taxonomy" id="412755"/>
    <lineage>
        <taxon>unclassified sequences</taxon>
        <taxon>metagenomes</taxon>
        <taxon>ecological metagenomes</taxon>
    </lineage>
</organism>
<dbReference type="SMART" id="SM00797">
    <property type="entry name" value="AHS2"/>
    <property type="match status" value="1"/>
</dbReference>
<dbReference type="InterPro" id="IPR052708">
    <property type="entry name" value="PxpC"/>
</dbReference>
<name>X1W279_9ZZZZ</name>
<dbReference type="PANTHER" id="PTHR43309">
    <property type="entry name" value="5-OXOPROLINASE SUBUNIT C"/>
    <property type="match status" value="1"/>
</dbReference>
<dbReference type="PANTHER" id="PTHR43309:SF3">
    <property type="entry name" value="5-OXOPROLINASE SUBUNIT C"/>
    <property type="match status" value="1"/>
</dbReference>
<reference evidence="5" key="1">
    <citation type="journal article" date="2014" name="Front. Microbiol.">
        <title>High frequency of phylogenetically diverse reductive dehalogenase-homologous genes in deep subseafloor sedimentary metagenomes.</title>
        <authorList>
            <person name="Kawai M."/>
            <person name="Futagami T."/>
            <person name="Toyoda A."/>
            <person name="Takaki Y."/>
            <person name="Nishi S."/>
            <person name="Hori S."/>
            <person name="Arai W."/>
            <person name="Tsubouchi T."/>
            <person name="Morono Y."/>
            <person name="Uchiyama I."/>
            <person name="Ito T."/>
            <person name="Fujiyama A."/>
            <person name="Inagaki F."/>
            <person name="Takami H."/>
        </authorList>
    </citation>
    <scope>NUCLEOTIDE SEQUENCE</scope>
    <source>
        <strain evidence="5">Expedition CK06-06</strain>
    </source>
</reference>